<keyword evidence="1" id="KW-0472">Membrane</keyword>
<evidence type="ECO:0000313" key="2">
    <source>
        <dbReference type="EMBL" id="GAH85062.1"/>
    </source>
</evidence>
<evidence type="ECO:0000256" key="1">
    <source>
        <dbReference type="SAM" id="Phobius"/>
    </source>
</evidence>
<reference evidence="2" key="1">
    <citation type="journal article" date="2014" name="Front. Microbiol.">
        <title>High frequency of phylogenetically diverse reductive dehalogenase-homologous genes in deep subseafloor sedimentary metagenomes.</title>
        <authorList>
            <person name="Kawai M."/>
            <person name="Futagami T."/>
            <person name="Toyoda A."/>
            <person name="Takaki Y."/>
            <person name="Nishi S."/>
            <person name="Hori S."/>
            <person name="Arai W."/>
            <person name="Tsubouchi T."/>
            <person name="Morono Y."/>
            <person name="Uchiyama I."/>
            <person name="Ito T."/>
            <person name="Fujiyama A."/>
            <person name="Inagaki F."/>
            <person name="Takami H."/>
        </authorList>
    </citation>
    <scope>NUCLEOTIDE SEQUENCE</scope>
    <source>
        <strain evidence="2">Expedition CK06-06</strain>
    </source>
</reference>
<dbReference type="AlphaFoldDB" id="X1ITN0"/>
<dbReference type="EMBL" id="BARU01035841">
    <property type="protein sequence ID" value="GAH85062.1"/>
    <property type="molecule type" value="Genomic_DNA"/>
</dbReference>
<accession>X1ITN0</accession>
<gene>
    <name evidence="2" type="ORF">S03H2_56050</name>
</gene>
<name>X1ITN0_9ZZZZ</name>
<feature type="transmembrane region" description="Helical" evidence="1">
    <location>
        <begin position="6"/>
        <end position="24"/>
    </location>
</feature>
<organism evidence="2">
    <name type="scientific">marine sediment metagenome</name>
    <dbReference type="NCBI Taxonomy" id="412755"/>
    <lineage>
        <taxon>unclassified sequences</taxon>
        <taxon>metagenomes</taxon>
        <taxon>ecological metagenomes</taxon>
    </lineage>
</organism>
<sequence length="107" mass="12298">MSARSVVLEFSVFLAIVVGLGFLWPREAAGAERPPDLYRSAPIVPWAKSVGEHRFRSPRNYDDTLLYYRKVLRGGWRVSWKKIINVSGTRAQHVENNRKSGRWEGLN</sequence>
<keyword evidence="1" id="KW-1133">Transmembrane helix</keyword>
<feature type="non-terminal residue" evidence="2">
    <location>
        <position position="107"/>
    </location>
</feature>
<keyword evidence="1" id="KW-0812">Transmembrane</keyword>
<protein>
    <submittedName>
        <fullName evidence="2">Uncharacterized protein</fullName>
    </submittedName>
</protein>
<proteinExistence type="predicted"/>
<comment type="caution">
    <text evidence="2">The sequence shown here is derived from an EMBL/GenBank/DDBJ whole genome shotgun (WGS) entry which is preliminary data.</text>
</comment>